<reference evidence="4" key="1">
    <citation type="submission" date="2021-02" db="EMBL/GenBank/DDBJ databases">
        <authorList>
            <person name="Nowell W R."/>
        </authorList>
    </citation>
    <scope>NUCLEOTIDE SEQUENCE</scope>
</reference>
<sequence>MLFTAVISFFSYLFPTALSSGFISNLRLKYGESILVSIRCCERLAEKLQKAKCNVEFLRCCLIYNLMPNFINIRLWKPDKFCYASASRIHTKVMKTHQKILEELNRGPIGQNYEEMKLKLIHNISSYTLSKVEERLLRRDWDFCIKNKISNFLDFETDLELNAMKLQTHCHQTVFSSICRKNT</sequence>
<gene>
    <name evidence="2" type="ORF">CJN711_LOCUS16669</name>
    <name evidence="4" type="ORF">UXM345_LOCUS36489</name>
    <name evidence="3" type="ORF">WKI299_LOCUS4898</name>
</gene>
<evidence type="ECO:0000313" key="3">
    <source>
        <dbReference type="EMBL" id="CAF2003816.1"/>
    </source>
</evidence>
<dbReference type="EMBL" id="CAJNRF010001287">
    <property type="protein sequence ID" value="CAF2003816.1"/>
    <property type="molecule type" value="Genomic_DNA"/>
</dbReference>
<dbReference type="AlphaFoldDB" id="A0A820LRA8"/>
<dbReference type="EMBL" id="CAJOBF010017261">
    <property type="protein sequence ID" value="CAF4361015.1"/>
    <property type="molecule type" value="Genomic_DNA"/>
</dbReference>
<dbReference type="Proteomes" id="UP000663856">
    <property type="component" value="Unassembled WGS sequence"/>
</dbReference>
<proteinExistence type="predicted"/>
<protein>
    <submittedName>
        <fullName evidence="4">Uncharacterized protein</fullName>
    </submittedName>
</protein>
<organism evidence="4 5">
    <name type="scientific">Rotaria magnacalcarata</name>
    <dbReference type="NCBI Taxonomy" id="392030"/>
    <lineage>
        <taxon>Eukaryota</taxon>
        <taxon>Metazoa</taxon>
        <taxon>Spiralia</taxon>
        <taxon>Gnathifera</taxon>
        <taxon>Rotifera</taxon>
        <taxon>Eurotatoria</taxon>
        <taxon>Bdelloidea</taxon>
        <taxon>Philodinida</taxon>
        <taxon>Philodinidae</taxon>
        <taxon>Rotaria</taxon>
    </lineage>
</organism>
<evidence type="ECO:0000313" key="4">
    <source>
        <dbReference type="EMBL" id="CAF4361015.1"/>
    </source>
</evidence>
<evidence type="ECO:0000313" key="2">
    <source>
        <dbReference type="EMBL" id="CAF1295895.1"/>
    </source>
</evidence>
<dbReference type="EMBL" id="CAJNOV010007753">
    <property type="protein sequence ID" value="CAF1295895.1"/>
    <property type="molecule type" value="Genomic_DNA"/>
</dbReference>
<feature type="chain" id="PRO_5036416352" evidence="1">
    <location>
        <begin position="20"/>
        <end position="183"/>
    </location>
</feature>
<name>A0A820LRA8_9BILA</name>
<dbReference type="Proteomes" id="UP000663855">
    <property type="component" value="Unassembled WGS sequence"/>
</dbReference>
<comment type="caution">
    <text evidence="4">The sequence shown here is derived from an EMBL/GenBank/DDBJ whole genome shotgun (WGS) entry which is preliminary data.</text>
</comment>
<keyword evidence="1" id="KW-0732">Signal</keyword>
<evidence type="ECO:0000313" key="5">
    <source>
        <dbReference type="Proteomes" id="UP000663842"/>
    </source>
</evidence>
<evidence type="ECO:0000256" key="1">
    <source>
        <dbReference type="SAM" id="SignalP"/>
    </source>
</evidence>
<feature type="signal peptide" evidence="1">
    <location>
        <begin position="1"/>
        <end position="19"/>
    </location>
</feature>
<dbReference type="Proteomes" id="UP000663842">
    <property type="component" value="Unassembled WGS sequence"/>
</dbReference>
<accession>A0A820LRA8</accession>